<feature type="compositionally biased region" description="Basic and acidic residues" evidence="1">
    <location>
        <begin position="18"/>
        <end position="34"/>
    </location>
</feature>
<evidence type="ECO:0000256" key="1">
    <source>
        <dbReference type="SAM" id="MobiDB-lite"/>
    </source>
</evidence>
<dbReference type="Proteomes" id="UP000594638">
    <property type="component" value="Unassembled WGS sequence"/>
</dbReference>
<feature type="compositionally biased region" description="Polar residues" evidence="1">
    <location>
        <begin position="36"/>
        <end position="48"/>
    </location>
</feature>
<evidence type="ECO:0000313" key="3">
    <source>
        <dbReference type="Proteomes" id="UP000594638"/>
    </source>
</evidence>
<protein>
    <submittedName>
        <fullName evidence="2">Uncharacterized protein</fullName>
    </submittedName>
</protein>
<proteinExistence type="predicted"/>
<accession>A0A8S0S9Z0</accession>
<reference evidence="2 3" key="1">
    <citation type="submission" date="2019-12" db="EMBL/GenBank/DDBJ databases">
        <authorList>
            <person name="Alioto T."/>
            <person name="Alioto T."/>
            <person name="Gomez Garrido J."/>
        </authorList>
    </citation>
    <scope>NUCLEOTIDE SEQUENCE [LARGE SCALE GENOMIC DNA]</scope>
</reference>
<comment type="caution">
    <text evidence="2">The sequence shown here is derived from an EMBL/GenBank/DDBJ whole genome shotgun (WGS) entry which is preliminary data.</text>
</comment>
<evidence type="ECO:0000313" key="2">
    <source>
        <dbReference type="EMBL" id="CAA2987990.1"/>
    </source>
</evidence>
<dbReference type="AlphaFoldDB" id="A0A8S0S9Z0"/>
<sequence length="127" mass="14317">MAMPYMIQVWYEKPVLPDRSHGEKRKGGSIDRSVHRTGTSTKPSNSGIKQSTLMLLITDGRLGHSDLPIDDDDFVDVPPSWKGTSIHEDSPSGERIHVMQVVDELMNYFKGQISDLQPENRLLSKQL</sequence>
<dbReference type="Gramene" id="OE9A094066T1">
    <property type="protein sequence ID" value="OE9A094066C1"/>
    <property type="gene ID" value="OE9A094066"/>
</dbReference>
<feature type="region of interest" description="Disordered" evidence="1">
    <location>
        <begin position="18"/>
        <end position="48"/>
    </location>
</feature>
<organism evidence="2 3">
    <name type="scientific">Olea europaea subsp. europaea</name>
    <dbReference type="NCBI Taxonomy" id="158383"/>
    <lineage>
        <taxon>Eukaryota</taxon>
        <taxon>Viridiplantae</taxon>
        <taxon>Streptophyta</taxon>
        <taxon>Embryophyta</taxon>
        <taxon>Tracheophyta</taxon>
        <taxon>Spermatophyta</taxon>
        <taxon>Magnoliopsida</taxon>
        <taxon>eudicotyledons</taxon>
        <taxon>Gunneridae</taxon>
        <taxon>Pentapetalae</taxon>
        <taxon>asterids</taxon>
        <taxon>lamiids</taxon>
        <taxon>Lamiales</taxon>
        <taxon>Oleaceae</taxon>
        <taxon>Oleeae</taxon>
        <taxon>Olea</taxon>
    </lineage>
</organism>
<keyword evidence="3" id="KW-1185">Reference proteome</keyword>
<dbReference type="EMBL" id="CACTIH010003960">
    <property type="protein sequence ID" value="CAA2987990.1"/>
    <property type="molecule type" value="Genomic_DNA"/>
</dbReference>
<name>A0A8S0S9Z0_OLEEU</name>
<gene>
    <name evidence="2" type="ORF">OLEA9_A094066</name>
</gene>